<keyword evidence="6" id="KW-0732">Signal</keyword>
<dbReference type="SMART" id="SM00733">
    <property type="entry name" value="Mterf"/>
    <property type="match status" value="5"/>
</dbReference>
<evidence type="ECO:0000256" key="5">
    <source>
        <dbReference type="SAM" id="MobiDB-lite"/>
    </source>
</evidence>
<dbReference type="InterPro" id="IPR038538">
    <property type="entry name" value="MTERF_sf"/>
</dbReference>
<dbReference type="InterPro" id="IPR007527">
    <property type="entry name" value="Znf_SWIM"/>
</dbReference>
<evidence type="ECO:0000256" key="3">
    <source>
        <dbReference type="ARBA" id="ARBA00022946"/>
    </source>
</evidence>
<evidence type="ECO:0000259" key="7">
    <source>
        <dbReference type="PROSITE" id="PS50966"/>
    </source>
</evidence>
<feature type="domain" description="SWIM-type" evidence="7">
    <location>
        <begin position="1142"/>
        <end position="1179"/>
    </location>
</feature>
<gene>
    <name evidence="8" type="ORF">DVH24_035485</name>
</gene>
<dbReference type="GO" id="GO:0008270">
    <property type="term" value="F:zinc ion binding"/>
    <property type="evidence" value="ECO:0007669"/>
    <property type="project" value="UniProtKB-KW"/>
</dbReference>
<evidence type="ECO:0000256" key="4">
    <source>
        <dbReference type="PROSITE-ProRule" id="PRU00325"/>
    </source>
</evidence>
<dbReference type="Pfam" id="PF02536">
    <property type="entry name" value="mTERF"/>
    <property type="match status" value="2"/>
</dbReference>
<feature type="region of interest" description="Disordered" evidence="5">
    <location>
        <begin position="1507"/>
        <end position="1549"/>
    </location>
</feature>
<organism evidence="8 9">
    <name type="scientific">Malus domestica</name>
    <name type="common">Apple</name>
    <name type="synonym">Pyrus malus</name>
    <dbReference type="NCBI Taxonomy" id="3750"/>
    <lineage>
        <taxon>Eukaryota</taxon>
        <taxon>Viridiplantae</taxon>
        <taxon>Streptophyta</taxon>
        <taxon>Embryophyta</taxon>
        <taxon>Tracheophyta</taxon>
        <taxon>Spermatophyta</taxon>
        <taxon>Magnoliopsida</taxon>
        <taxon>eudicotyledons</taxon>
        <taxon>Gunneridae</taxon>
        <taxon>Pentapetalae</taxon>
        <taxon>rosids</taxon>
        <taxon>fabids</taxon>
        <taxon>Rosales</taxon>
        <taxon>Rosaceae</taxon>
        <taxon>Amygdaloideae</taxon>
        <taxon>Maleae</taxon>
        <taxon>Malus</taxon>
    </lineage>
</organism>
<proteinExistence type="inferred from homology"/>
<dbReference type="EMBL" id="RDQH01000335">
    <property type="protein sequence ID" value="RXH90721.1"/>
    <property type="molecule type" value="Genomic_DNA"/>
</dbReference>
<keyword evidence="2" id="KW-0804">Transcription</keyword>
<feature type="signal peptide" evidence="6">
    <location>
        <begin position="1"/>
        <end position="22"/>
    </location>
</feature>
<keyword evidence="4" id="KW-0479">Metal-binding</keyword>
<dbReference type="PROSITE" id="PS50966">
    <property type="entry name" value="ZF_SWIM"/>
    <property type="match status" value="1"/>
</dbReference>
<reference evidence="8 9" key="1">
    <citation type="submission" date="2018-10" db="EMBL/GenBank/DDBJ databases">
        <title>A high-quality apple genome assembly.</title>
        <authorList>
            <person name="Hu J."/>
        </authorList>
    </citation>
    <scope>NUCLEOTIDE SEQUENCE [LARGE SCALE GENOMIC DNA]</scope>
    <source>
        <strain evidence="9">cv. HFTH1</strain>
        <tissue evidence="8">Young leaf</tissue>
    </source>
</reference>
<dbReference type="GO" id="GO:0006353">
    <property type="term" value="P:DNA-templated transcription termination"/>
    <property type="evidence" value="ECO:0007669"/>
    <property type="project" value="UniProtKB-KW"/>
</dbReference>
<protein>
    <recommendedName>
        <fullName evidence="7">SWIM-type domain-containing protein</fullName>
    </recommendedName>
</protein>
<evidence type="ECO:0000256" key="6">
    <source>
        <dbReference type="SAM" id="SignalP"/>
    </source>
</evidence>
<keyword evidence="2" id="KW-0806">Transcription termination</keyword>
<comment type="similarity">
    <text evidence="1">Belongs to the mTERF family.</text>
</comment>
<dbReference type="PANTHER" id="PTHR33977">
    <property type="entry name" value="ZINC ION BINDING PROTEIN"/>
    <property type="match status" value="1"/>
</dbReference>
<feature type="compositionally biased region" description="Polar residues" evidence="5">
    <location>
        <begin position="1459"/>
        <end position="1469"/>
    </location>
</feature>
<keyword evidence="4" id="KW-0862">Zinc</keyword>
<evidence type="ECO:0000313" key="8">
    <source>
        <dbReference type="EMBL" id="RXH90721.1"/>
    </source>
</evidence>
<feature type="chain" id="PRO_5019811709" description="SWIM-type domain-containing protein" evidence="6">
    <location>
        <begin position="23"/>
        <end position="1549"/>
    </location>
</feature>
<keyword evidence="3" id="KW-0809">Transit peptide</keyword>
<dbReference type="GO" id="GO:0003676">
    <property type="term" value="F:nucleic acid binding"/>
    <property type="evidence" value="ECO:0007669"/>
    <property type="project" value="InterPro"/>
</dbReference>
<feature type="region of interest" description="Disordered" evidence="5">
    <location>
        <begin position="1448"/>
        <end position="1479"/>
    </location>
</feature>
<dbReference type="Gene3D" id="1.25.70.10">
    <property type="entry name" value="Transcription termination factor 3, mitochondrial"/>
    <property type="match status" value="3"/>
</dbReference>
<keyword evidence="4" id="KW-0863">Zinc-finger</keyword>
<accession>A0A498JBI5</accession>
<dbReference type="STRING" id="3750.A0A498JBI5"/>
<evidence type="ECO:0000256" key="2">
    <source>
        <dbReference type="ARBA" id="ARBA00022472"/>
    </source>
</evidence>
<keyword evidence="9" id="KW-1185">Reference proteome</keyword>
<sequence>MPLPKCLYTLLLSHHFSAATAAASSAAARLPKLPNVPPRYKSETISQAQQVLTDYLHATRCLSFPSAEHISRNSLFSLANLIKQIKFSAPNFSNRFERFLRYHPINEFEFFFESIGIHYSQVCDFLPPDKYFFSEDPTLLDVASLLSGFGFPWNMLGKLYEEEISIFSESSEVLKARLTRLKKCGFSNHSVVGMCLAFPHLLLLEGEPGGDTADLLVDLKRVLVDFNLENCVEGNVDAWYGVCKKVSVFYDLGCKKGKVGELMGRKKDIFLECPEEVLLQKSNYFHKFGVRMEHVGMLLLQSPEVLNLDLETPEISALGLLKHFGLNAKELEAVSEKYPHVMGKNRMANLPHLVRALDLHQWFFTKIKNEHNLLANYVISDFDEGIAKEFSEGLERIQSTTTPIHTMGKLDFMHRIGFGENPLTLMCLSQLHGRSSELQKRFDILLSTGIEFSRLCLMIRMKPKILNQSPEFLEAKVSFLSEEMKSSLEYLNIFPSFLCFNLENRIMPRYRFYVWLKEKKGLHFESYSIATMIATSEKTFVARVSGIHPAAPKHWCLSPSVVDHPKRRWNANGWMMARWDEILSLPVQSPPALEFSSSDLVWSKVEGWRDKKDRVALIPFPRVDDFLRGESSSKECPTKFHVEARRRRQPKTPYKPKVDGILEYILYWCSFGPDDHRKGGLVRPSRVNIPKKKNAGRPNTKRGCTCHFIVKRLIAEPSVALIIYNQDKHVDRKGEPCHGPQDKMAAGTRAMFAPYISEDLRLRVQSLLYVGVSVETIMQRHNESVEKQGGPSNRDDLLTHRYVRRQERVIRRSVYELDADDVVSISLWVENHQSHVFFYEDFSDVDPFTLGIQTEWQLQQMIRFGNRSLIASDSRFGTTKLKYPVHSLLVFNEDNKAIPVAWIVAPKFESSNAHKWMRALYNRVQTKDPAWKLAGFIVDDPLADVLTIRDVFQCSVLISFWRVRHAWHKNLVKKCVDNEMRATISRRLHQAMDNICEQRGTERLFEDLIEDFLDESDFMDYFKATWYPRTGMWISALQNLPLASQETSAAMEFYHNQLKLRLLNEKKPSVYKRVDWLVDKLGTKVHSNFWLDEYSEKDDFARYWKDEWASGLTSWRKALKIPDRNIVIEGTRAKVIDELDQDRVYVVWNPGSQFSICNCRWAEMGNLCEHILKVINVCRKRSSTPSISLLQYHKALIDMLHCPPHDSLIRDHAVSLAVFVQKQLSGLNNLESNNTAMDVAFFANRDQELVNEDPINEEVLSLNENNCGDGDGDVAAERTKGKVATESSSLVACGDDICNESYGEEITCDEMDVDPSSICISPPGLHSVDEVVSSSVFPESRQRSLFNRELEDLPPADDARTTGFEDDILNRNSQENTMDEDMNIPSSTMEFVEQCTVTHPDDHHSHDIEPAVICKTSEDNTVYKKTPPSASMPVESQVVEDAEVPGVISESDRMETENKNGSTSNQPSSADDAASIDGPCENLVNDSDCSQDSKAVGNMMVVQPEALSKCSSRSRYNEEQLPIENGDTGTGPSENPSSFAEPHLTKSEV</sequence>
<evidence type="ECO:0000313" key="9">
    <source>
        <dbReference type="Proteomes" id="UP000290289"/>
    </source>
</evidence>
<dbReference type="Proteomes" id="UP000290289">
    <property type="component" value="Chromosome 9"/>
</dbReference>
<name>A0A498JBI5_MALDO</name>
<evidence type="ECO:0000256" key="1">
    <source>
        <dbReference type="ARBA" id="ARBA00007692"/>
    </source>
</evidence>
<keyword evidence="2" id="KW-0805">Transcription regulation</keyword>
<dbReference type="PANTHER" id="PTHR33977:SF1">
    <property type="entry name" value="ZINC ION BINDING PROTEIN"/>
    <property type="match status" value="1"/>
</dbReference>
<dbReference type="InterPro" id="IPR003690">
    <property type="entry name" value="MTERF"/>
</dbReference>
<comment type="caution">
    <text evidence="8">The sequence shown here is derived from an EMBL/GenBank/DDBJ whole genome shotgun (WGS) entry which is preliminary data.</text>
</comment>